<protein>
    <submittedName>
        <fullName evidence="2">Uncharacterized protein</fullName>
    </submittedName>
</protein>
<organism evidence="2 3">
    <name type="scientific">Eeniella nana</name>
    <name type="common">Yeast</name>
    <name type="synonym">Brettanomyces nanus</name>
    <dbReference type="NCBI Taxonomy" id="13502"/>
    <lineage>
        <taxon>Eukaryota</taxon>
        <taxon>Fungi</taxon>
        <taxon>Dikarya</taxon>
        <taxon>Ascomycota</taxon>
        <taxon>Saccharomycotina</taxon>
        <taxon>Pichiomycetes</taxon>
        <taxon>Pichiales</taxon>
        <taxon>Pichiaceae</taxon>
        <taxon>Brettanomyces</taxon>
    </lineage>
</organism>
<dbReference type="EMBL" id="CP064813">
    <property type="protein sequence ID" value="QPG74692.1"/>
    <property type="molecule type" value="Genomic_DNA"/>
</dbReference>
<keyword evidence="3" id="KW-1185">Reference proteome</keyword>
<dbReference type="Proteomes" id="UP000662931">
    <property type="component" value="Chromosome 2"/>
</dbReference>
<dbReference type="KEGG" id="bnn:FOA43_002025"/>
<sequence>MVSKLSFKGETKRKKHGHKKRKIPLLDSERFSVNNELVTLGEIDRNRLKRCNWTTAANYDDIKDGEPVLIAMERKDNLGVINVTDGDKVTISKESSLQVKSVGECINFTNGASIDLANKVQRVEPTLPNQVLIAVDVENLVTNGDKNEHKVKYIALKDGRSSSYLSHDPETHLLTLSKVLTDNEIFKLEHVPSARSNFSICIKANNDYKLIVTDQLVLRVIEDPENLLDDLNNFNIRVQLVNSEPARKIIDLLNGENHNKDEDTEERVSSAVKELIKAGIKVTNQVLRETKRAARENWLNEYIVELKEKTVTDRGV</sequence>
<reference evidence="2" key="1">
    <citation type="submission" date="2020-10" db="EMBL/GenBank/DDBJ databases">
        <authorList>
            <person name="Roach M.J.R."/>
        </authorList>
    </citation>
    <scope>NUCLEOTIDE SEQUENCE</scope>
    <source>
        <strain evidence="2">CBS 1945</strain>
    </source>
</reference>
<dbReference type="GeneID" id="62195426"/>
<dbReference type="AlphaFoldDB" id="A0A875S3Q4"/>
<feature type="region of interest" description="Disordered" evidence="1">
    <location>
        <begin position="1"/>
        <end position="21"/>
    </location>
</feature>
<name>A0A875S3Q4_EENNA</name>
<evidence type="ECO:0000313" key="3">
    <source>
        <dbReference type="Proteomes" id="UP000662931"/>
    </source>
</evidence>
<proteinExistence type="predicted"/>
<gene>
    <name evidence="2" type="ORF">FOA43_002025</name>
</gene>
<evidence type="ECO:0000313" key="2">
    <source>
        <dbReference type="EMBL" id="QPG74692.1"/>
    </source>
</evidence>
<dbReference type="RefSeq" id="XP_038778257.1">
    <property type="nucleotide sequence ID" value="XM_038922329.1"/>
</dbReference>
<accession>A0A875S3Q4</accession>
<dbReference type="OrthoDB" id="5539371at2759"/>
<evidence type="ECO:0000256" key="1">
    <source>
        <dbReference type="SAM" id="MobiDB-lite"/>
    </source>
</evidence>
<feature type="compositionally biased region" description="Basic residues" evidence="1">
    <location>
        <begin position="11"/>
        <end position="21"/>
    </location>
</feature>